<proteinExistence type="predicted"/>
<organism evidence="2 3">
    <name type="scientific">Mariniflexile soesokkakense</name>
    <dbReference type="NCBI Taxonomy" id="1343160"/>
    <lineage>
        <taxon>Bacteria</taxon>
        <taxon>Pseudomonadati</taxon>
        <taxon>Bacteroidota</taxon>
        <taxon>Flavobacteriia</taxon>
        <taxon>Flavobacteriales</taxon>
        <taxon>Flavobacteriaceae</taxon>
        <taxon>Mariniflexile</taxon>
    </lineage>
</organism>
<keyword evidence="3" id="KW-1185">Reference proteome</keyword>
<reference evidence="2 3" key="1">
    <citation type="submission" date="2024-01" db="EMBL/GenBank/DDBJ databases">
        <title>Mariniflexile litorale sp. nov., isolated from the shallow sediments of the Sea of Japan.</title>
        <authorList>
            <person name="Romanenko L."/>
            <person name="Bystritskaya E."/>
            <person name="Isaeva M."/>
        </authorList>
    </citation>
    <scope>NUCLEOTIDE SEQUENCE [LARGE SCALE GENOMIC DNA]</scope>
    <source>
        <strain evidence="2 3">KCTC 32427</strain>
    </source>
</reference>
<evidence type="ECO:0000259" key="1">
    <source>
        <dbReference type="Pfam" id="PF14292"/>
    </source>
</evidence>
<name>A0ABV0ADI8_9FLAO</name>
<feature type="domain" description="SusE outer membrane protein" evidence="1">
    <location>
        <begin position="22"/>
        <end position="115"/>
    </location>
</feature>
<dbReference type="Pfam" id="PF14292">
    <property type="entry name" value="SusE"/>
    <property type="match status" value="1"/>
</dbReference>
<protein>
    <submittedName>
        <fullName evidence="2">SusE domain-containing protein</fullName>
    </submittedName>
</protein>
<dbReference type="Proteomes" id="UP001416393">
    <property type="component" value="Unassembled WGS sequence"/>
</dbReference>
<evidence type="ECO:0000313" key="3">
    <source>
        <dbReference type="Proteomes" id="UP001416393"/>
    </source>
</evidence>
<dbReference type="RefSeq" id="WP_346242785.1">
    <property type="nucleotide sequence ID" value="NZ_JAZHYP010000009.1"/>
</dbReference>
<gene>
    <name evidence="2" type="ORF">VP395_14710</name>
</gene>
<comment type="caution">
    <text evidence="2">The sequence shown here is derived from an EMBL/GenBank/DDBJ whole genome shotgun (WGS) entry which is preliminary data.</text>
</comment>
<evidence type="ECO:0000313" key="2">
    <source>
        <dbReference type="EMBL" id="MEN3324988.1"/>
    </source>
</evidence>
<dbReference type="InterPro" id="IPR025970">
    <property type="entry name" value="SusE"/>
</dbReference>
<accession>A0ABV0ADI8</accession>
<sequence length="379" mass="41569">MKKIIYSILCICTVTLFTNCTDDDSHVFIADLSSETIAFQNSFASEYLLSKETKNNIADRLIWNATTLGVNNDYEVQSDIDSEFANPISIGTTNATNYAVLVGQLLDLASQLGLDDDPATTDSSGNPNNAGIVYFRVKSIIGNGGAGTQEIVSDIQSVNIKLLEKTVATTTCDPLWVVGDAIENVGWNFNLATVCDAGVQRVKASFKNGKFRFFQVDGDWNTGLNYQYYEDNGYTIDVNFESEGEGDFNFVFVGTTGIYEMVIDDNLKTIKLNPSGSLWAVGGATPGKWNFTGGETELVETSPDIWQATFALTNDIFRFFATRGEWDINNNYAHYADEGYAIDANFENDGSDDANFKFIGTPGTYTLTINAVDKTITLD</sequence>
<dbReference type="EMBL" id="JAZHYP010000009">
    <property type="protein sequence ID" value="MEN3324988.1"/>
    <property type="molecule type" value="Genomic_DNA"/>
</dbReference>